<dbReference type="InterPro" id="IPR010982">
    <property type="entry name" value="Lambda_DNA-bd_dom_sf"/>
</dbReference>
<reference evidence="5 6" key="1">
    <citation type="submission" date="2021-03" db="EMBL/GenBank/DDBJ databases">
        <title>Fibrella sp. HMF5405 genome sequencing and assembly.</title>
        <authorList>
            <person name="Kang H."/>
            <person name="Kim H."/>
            <person name="Bae S."/>
            <person name="Joh K."/>
        </authorList>
    </citation>
    <scope>NUCLEOTIDE SEQUENCE [LARGE SCALE GENOMIC DNA]</scope>
    <source>
        <strain evidence="5 6">HMF5405</strain>
    </source>
</reference>
<evidence type="ECO:0000313" key="6">
    <source>
        <dbReference type="Proteomes" id="UP000664628"/>
    </source>
</evidence>
<keyword evidence="3" id="KW-0804">Transcription</keyword>
<keyword evidence="2" id="KW-0238">DNA-binding</keyword>
<evidence type="ECO:0000256" key="1">
    <source>
        <dbReference type="ARBA" id="ARBA00023015"/>
    </source>
</evidence>
<dbReference type="InterPro" id="IPR015927">
    <property type="entry name" value="Peptidase_S24_S26A/B/C"/>
</dbReference>
<dbReference type="CDD" id="cd06529">
    <property type="entry name" value="S24_LexA-like"/>
    <property type="match status" value="1"/>
</dbReference>
<protein>
    <submittedName>
        <fullName evidence="5">LexA family transcriptional regulator</fullName>
    </submittedName>
</protein>
<name>A0ABS3JSQ7_9BACT</name>
<gene>
    <name evidence="5" type="ORF">J2I46_30965</name>
</gene>
<evidence type="ECO:0000313" key="5">
    <source>
        <dbReference type="EMBL" id="MBO0953035.1"/>
    </source>
</evidence>
<dbReference type="PANTHER" id="PTHR40661:SF3">
    <property type="entry name" value="FELS-1 PROPHAGE TRANSCRIPTIONAL REGULATOR"/>
    <property type="match status" value="1"/>
</dbReference>
<sequence>MTDKIFFSVNQTGTAIKELMKAKGLNQTRLAEIMGVKPQSVSDWIKGKSKPDIRKLHDLAHVLGTTVDELVPSGMQSQTQSSARVRRVMVDMSKAKQLPLISIKGQANVIENSLEGCQLKFIEDYYELYIPGVEVDPEKHVIIEIEGDSMEPDIKNRAMVLGEHVTPDNIRYESNRVYAVLYANRFVVKRIKTNDITLKKHLVLHSDNDRYGPMTVDATDIKCLWKILRIVDSVVY</sequence>
<dbReference type="InterPro" id="IPR001387">
    <property type="entry name" value="Cro/C1-type_HTH"/>
</dbReference>
<dbReference type="Proteomes" id="UP000664628">
    <property type="component" value="Unassembled WGS sequence"/>
</dbReference>
<dbReference type="Pfam" id="PF01381">
    <property type="entry name" value="HTH_3"/>
    <property type="match status" value="1"/>
</dbReference>
<accession>A0ABS3JSQ7</accession>
<organism evidence="5 6">
    <name type="scientific">Fibrella forsythiae</name>
    <dbReference type="NCBI Taxonomy" id="2817061"/>
    <lineage>
        <taxon>Bacteria</taxon>
        <taxon>Pseudomonadati</taxon>
        <taxon>Bacteroidota</taxon>
        <taxon>Cytophagia</taxon>
        <taxon>Cytophagales</taxon>
        <taxon>Spirosomataceae</taxon>
        <taxon>Fibrella</taxon>
    </lineage>
</organism>
<dbReference type="Gene3D" id="2.10.109.10">
    <property type="entry name" value="Umud Fragment, subunit A"/>
    <property type="match status" value="1"/>
</dbReference>
<dbReference type="SUPFAM" id="SSF47413">
    <property type="entry name" value="lambda repressor-like DNA-binding domains"/>
    <property type="match status" value="1"/>
</dbReference>
<dbReference type="PROSITE" id="PS50943">
    <property type="entry name" value="HTH_CROC1"/>
    <property type="match status" value="1"/>
</dbReference>
<dbReference type="Pfam" id="PF00717">
    <property type="entry name" value="Peptidase_S24"/>
    <property type="match status" value="1"/>
</dbReference>
<comment type="caution">
    <text evidence="5">The sequence shown here is derived from an EMBL/GenBank/DDBJ whole genome shotgun (WGS) entry which is preliminary data.</text>
</comment>
<evidence type="ECO:0000259" key="4">
    <source>
        <dbReference type="PROSITE" id="PS50943"/>
    </source>
</evidence>
<dbReference type="CDD" id="cd00093">
    <property type="entry name" value="HTH_XRE"/>
    <property type="match status" value="1"/>
</dbReference>
<dbReference type="SMART" id="SM00530">
    <property type="entry name" value="HTH_XRE"/>
    <property type="match status" value="1"/>
</dbReference>
<dbReference type="InterPro" id="IPR039418">
    <property type="entry name" value="LexA-like"/>
</dbReference>
<proteinExistence type="predicted"/>
<keyword evidence="6" id="KW-1185">Reference proteome</keyword>
<dbReference type="InterPro" id="IPR036286">
    <property type="entry name" value="LexA/Signal_pep-like_sf"/>
</dbReference>
<dbReference type="EMBL" id="JAFMYW010000018">
    <property type="protein sequence ID" value="MBO0953035.1"/>
    <property type="molecule type" value="Genomic_DNA"/>
</dbReference>
<dbReference type="RefSeq" id="WP_207332987.1">
    <property type="nucleotide sequence ID" value="NZ_JAFMYW010000018.1"/>
</dbReference>
<evidence type="ECO:0000256" key="3">
    <source>
        <dbReference type="ARBA" id="ARBA00023163"/>
    </source>
</evidence>
<evidence type="ECO:0000256" key="2">
    <source>
        <dbReference type="ARBA" id="ARBA00023125"/>
    </source>
</evidence>
<dbReference type="PANTHER" id="PTHR40661">
    <property type="match status" value="1"/>
</dbReference>
<dbReference type="Gene3D" id="1.10.260.40">
    <property type="entry name" value="lambda repressor-like DNA-binding domains"/>
    <property type="match status" value="1"/>
</dbReference>
<dbReference type="SUPFAM" id="SSF51306">
    <property type="entry name" value="LexA/Signal peptidase"/>
    <property type="match status" value="1"/>
</dbReference>
<keyword evidence="1" id="KW-0805">Transcription regulation</keyword>
<feature type="domain" description="HTH cro/C1-type" evidence="4">
    <location>
        <begin position="16"/>
        <end position="70"/>
    </location>
</feature>